<name>A0A1I8JTL2_ANOAR</name>
<evidence type="ECO:0000256" key="3">
    <source>
        <dbReference type="ARBA" id="ARBA00022656"/>
    </source>
</evidence>
<feature type="domain" description="Aegyptin/gSG7 salivary protein-like four-helix bundle" evidence="5">
    <location>
        <begin position="25"/>
        <end position="141"/>
    </location>
</feature>
<organism evidence="6 7">
    <name type="scientific">Anopheles arabiensis</name>
    <name type="common">Mosquito</name>
    <dbReference type="NCBI Taxonomy" id="7173"/>
    <lineage>
        <taxon>Eukaryota</taxon>
        <taxon>Metazoa</taxon>
        <taxon>Ecdysozoa</taxon>
        <taxon>Arthropoda</taxon>
        <taxon>Hexapoda</taxon>
        <taxon>Insecta</taxon>
        <taxon>Pterygota</taxon>
        <taxon>Neoptera</taxon>
        <taxon>Endopterygota</taxon>
        <taxon>Diptera</taxon>
        <taxon>Nematocera</taxon>
        <taxon>Culicoidea</taxon>
        <taxon>Culicidae</taxon>
        <taxon>Anophelinae</taxon>
        <taxon>Anopheles</taxon>
    </lineage>
</organism>
<evidence type="ECO:0000313" key="6">
    <source>
        <dbReference type="EnsemblMetazoa" id="AARA016089-PA"/>
    </source>
</evidence>
<dbReference type="InterPro" id="IPR056799">
    <property type="entry name" value="ALL3/gSG7_salivary-like_helix"/>
</dbReference>
<evidence type="ECO:0000313" key="7">
    <source>
        <dbReference type="Proteomes" id="UP000075840"/>
    </source>
</evidence>
<protein>
    <recommendedName>
        <fullName evidence="5">Aegyptin/gSG7 salivary protein-like four-helix bundle domain-containing protein</fullName>
    </recommendedName>
</protein>
<dbReference type="EnsemblMetazoa" id="AARA016089-RA">
    <property type="protein sequence ID" value="AARA016089-PA"/>
    <property type="gene ID" value="AARA016089"/>
</dbReference>
<keyword evidence="7" id="KW-1185">Reference proteome</keyword>
<dbReference type="GO" id="GO:0005576">
    <property type="term" value="C:extracellular region"/>
    <property type="evidence" value="ECO:0007669"/>
    <property type="project" value="UniProtKB-SubCell"/>
</dbReference>
<keyword evidence="3" id="KW-0800">Toxin</keyword>
<evidence type="ECO:0000256" key="1">
    <source>
        <dbReference type="ARBA" id="ARBA00004613"/>
    </source>
</evidence>
<keyword evidence="2" id="KW-0964">Secreted</keyword>
<dbReference type="Pfam" id="PF25001">
    <property type="entry name" value="Aegyptin_C"/>
    <property type="match status" value="1"/>
</dbReference>
<dbReference type="Proteomes" id="UP000075840">
    <property type="component" value="Unassembled WGS sequence"/>
</dbReference>
<dbReference type="AlphaFoldDB" id="A0A1I8JTL2"/>
<comment type="subcellular location">
    <subcellularLocation>
        <location evidence="1">Secreted</location>
    </subcellularLocation>
</comment>
<dbReference type="GO" id="GO:0090729">
    <property type="term" value="F:toxin activity"/>
    <property type="evidence" value="ECO:0007669"/>
    <property type="project" value="UniProtKB-KW"/>
</dbReference>
<evidence type="ECO:0000256" key="4">
    <source>
        <dbReference type="ARBA" id="ARBA00023157"/>
    </source>
</evidence>
<keyword evidence="4" id="KW-1015">Disulfide bond</keyword>
<dbReference type="EMBL" id="APCN01002460">
    <property type="status" value="NOT_ANNOTATED_CDS"/>
    <property type="molecule type" value="Genomic_DNA"/>
</dbReference>
<accession>A0A1I8JTL2</accession>
<sequence>MHAKPAFVLIALGVICLLQTTPTSASANHVQQLMKVFRSMVQNFDYTKKPSYLQRAKYGVQNQLRNPLVQKAGNLPKSAKLSDACLKQMVARVTDLEASFYASFSYNCHDHDQYSMECLEAAEPKYLDGLKTLADETAQCMREQQ</sequence>
<evidence type="ECO:0000256" key="2">
    <source>
        <dbReference type="ARBA" id="ARBA00022525"/>
    </source>
</evidence>
<evidence type="ECO:0000259" key="5">
    <source>
        <dbReference type="Pfam" id="PF25001"/>
    </source>
</evidence>
<dbReference type="VEuPathDB" id="VectorBase:AARA21_007384"/>
<proteinExistence type="predicted"/>
<reference evidence="6" key="1">
    <citation type="submission" date="2022-08" db="UniProtKB">
        <authorList>
            <consortium name="EnsemblMetazoa"/>
        </authorList>
    </citation>
    <scope>IDENTIFICATION</scope>
    <source>
        <strain evidence="6">Dongola</strain>
    </source>
</reference>
<dbReference type="VEuPathDB" id="VectorBase:AARA016089"/>